<protein>
    <submittedName>
        <fullName evidence="2">Uncharacterized protein</fullName>
    </submittedName>
</protein>
<dbReference type="OrthoDB" id="4641259at2"/>
<feature type="compositionally biased region" description="Basic and acidic residues" evidence="1">
    <location>
        <begin position="162"/>
        <end position="176"/>
    </location>
</feature>
<comment type="caution">
    <text evidence="2">The sequence shown here is derived from an EMBL/GenBank/DDBJ whole genome shotgun (WGS) entry which is preliminary data.</text>
</comment>
<proteinExistence type="predicted"/>
<gene>
    <name evidence="2" type="ORF">BKG61_17605</name>
</gene>
<evidence type="ECO:0000256" key="1">
    <source>
        <dbReference type="SAM" id="MobiDB-lite"/>
    </source>
</evidence>
<dbReference type="EMBL" id="MLHV01000016">
    <property type="protein sequence ID" value="OHT97108.1"/>
    <property type="molecule type" value="Genomic_DNA"/>
</dbReference>
<accession>A0A1S1JWD4</accession>
<name>A0A1S1JWD4_9MYCO</name>
<feature type="region of interest" description="Disordered" evidence="1">
    <location>
        <begin position="162"/>
        <end position="184"/>
    </location>
</feature>
<reference evidence="2 3" key="1">
    <citation type="submission" date="2016-10" db="EMBL/GenBank/DDBJ databases">
        <title>Evaluation of Human, Animal and Environmental Mycobacterium chelonae Isolates by Core Genome Phylogenomic Analysis, Targeted Gene Comparison, and Anti-microbial Susceptibility Patterns: A Tale of Mistaken Identities.</title>
        <authorList>
            <person name="Fogelson S.B."/>
            <person name="Camus A.C."/>
            <person name="Lorenz W."/>
            <person name="Vasireddy R."/>
            <person name="Vasireddy S."/>
            <person name="Smith T."/>
            <person name="Brown-Elliott B.A."/>
            <person name="Wallace R.J.Jr."/>
            <person name="Hasan N.A."/>
            <person name="Reischl U."/>
            <person name="Sanchez S."/>
        </authorList>
    </citation>
    <scope>NUCLEOTIDE SEQUENCE [LARGE SCALE GENOMIC DNA]</scope>
    <source>
        <strain evidence="2 3">24999</strain>
    </source>
</reference>
<keyword evidence="3" id="KW-1185">Reference proteome</keyword>
<dbReference type="RefSeq" id="WP_070945683.1">
    <property type="nucleotide sequence ID" value="NZ_MLCL01000073.1"/>
</dbReference>
<organism evidence="2 3">
    <name type="scientific">Mycobacterium syngnathidarum</name>
    <dbReference type="NCBI Taxonomy" id="1908205"/>
    <lineage>
        <taxon>Bacteria</taxon>
        <taxon>Bacillati</taxon>
        <taxon>Actinomycetota</taxon>
        <taxon>Actinomycetes</taxon>
        <taxon>Mycobacteriales</taxon>
        <taxon>Mycobacteriaceae</taxon>
        <taxon>Mycobacterium</taxon>
    </lineage>
</organism>
<evidence type="ECO:0000313" key="2">
    <source>
        <dbReference type="EMBL" id="OHT97108.1"/>
    </source>
</evidence>
<dbReference type="Proteomes" id="UP000179636">
    <property type="component" value="Unassembled WGS sequence"/>
</dbReference>
<accession>A0A1Q9W828</accession>
<evidence type="ECO:0000313" key="3">
    <source>
        <dbReference type="Proteomes" id="UP000179636"/>
    </source>
</evidence>
<dbReference type="AlphaFoldDB" id="A0A1S1JWD4"/>
<sequence>MSEDVTTGEPTYFRPPNADTGEPTLAVYFSAELFPLMRAYEYDVAAKTDQLAADVRDHLDRLGIAIRPTIRHGRLRALQDLEPDENGVNRDPMVVSTVVAYLTDAEPDDPRLVPLLENSFHGHRIDAQIEFEIPTTASEAALAEQEKADAERAAEYRVKADAARAEAADREARPFDQDMSELFD</sequence>